<keyword evidence="2" id="KW-1185">Reference proteome</keyword>
<sequence>MPLQGKTMEHDTGNAKGECAPRSISIQADDFSNKKATECSDGTHAFAAKRLVPYPLPNTVNLRVGSDLASVNGDVDEIIMLESGDLVRFCDAHESSNWSIAEPPTTDNGSVTIRLATPYDHSRIIALEKKALDDAINRLCYPHKKDNNTNARHSIEKHDTNEERFRHVASDSEASIHSSLKINDARIWKLIPEEEDSRPMWRKEFDSGAISWRYDHAGSHNCVEYFRVRVSLEQIERNCVDFPFNLKQCVHQQRVCFFESIPLSDVIEEAFHAVCRWHPKGNLVDNVKWAKLSRKMKFLSNVKNAKHEIDMAFVRHNQDRKLDIGRFRAIFEDIASIEHPALSKEDALSKVIWSSIVMLPDVNNMIWMEAKRMALDVEARRVCAQSRISALVRTHFRKAEYSKQKAAAVAIEKHGRRFLASVFVSKLLHTMRESEAHNHRVRCATVAQTAWRRFFWRNRFILYQERLAKEQRESIAATRAKLRELRERERALIIFRGIFRSESIIAMVTISFLDECDLQNENSMTIKVYIPTTKETFVFNLKENAIRECLEKALSSEGRLSWDEMLKEPVLHKLLERLVLRVVRGRPIFLFCKRNIVEKGTLIDKRVVSASGELFILSLFRSPHEFVFSAYQCSACQQLRTKLSMTKLREWLSESRRKSRRFGIPSVQANDDASIPDVTNNVELIEWLVKRVVIRINPETDTMQLLLQFEAEEERIAKQVTKVQAQWRRLMSLRHAKQKAMHQYEKIFVREISSYAYRNIQTDERQWTKPKLLGDGDVDNPVDEWRIEETVDRSTGQKLRYYANYATGQTSWLSEPDAARMIQRRYRSKHESDLLGKKLQLPDIVKAMKFIHGARAKYAGEPQKLSNMVNFALVVHCLDLDFREAKSLYENALKQSPNHPLISRAYGILLLASRESPHATTFQLACRLFHESDVVDPTRSRFQSATEIYFRWAVLADVRNPLTLLNYALLHQCIYKAYDRAEKIYRAALALDPTNTFVVENYRFFTDERYPGGAYASLGPPYSVVRRSEVVEEHPEWAEWCKMLDPECPKRGMEIFWYNRFTKETRFAQPSQSSIWEDRMARATCVSGKTSSWVEYWDSRTKTPFFYNAFTKQYACSGDRQKER</sequence>
<dbReference type="Gene3D" id="1.10.238.10">
    <property type="entry name" value="EF-hand"/>
    <property type="match status" value="1"/>
</dbReference>
<dbReference type="EMBL" id="JALLBG020000089">
    <property type="protein sequence ID" value="KAL3766003.1"/>
    <property type="molecule type" value="Genomic_DNA"/>
</dbReference>
<dbReference type="Proteomes" id="UP001530293">
    <property type="component" value="Unassembled WGS sequence"/>
</dbReference>
<name>A0ABD3MQG1_9STRA</name>
<organism evidence="1 2">
    <name type="scientific">Discostella pseudostelligera</name>
    <dbReference type="NCBI Taxonomy" id="259834"/>
    <lineage>
        <taxon>Eukaryota</taxon>
        <taxon>Sar</taxon>
        <taxon>Stramenopiles</taxon>
        <taxon>Ochrophyta</taxon>
        <taxon>Bacillariophyta</taxon>
        <taxon>Coscinodiscophyceae</taxon>
        <taxon>Thalassiosirophycidae</taxon>
        <taxon>Stephanodiscales</taxon>
        <taxon>Stephanodiscaceae</taxon>
        <taxon>Discostella</taxon>
    </lineage>
</organism>
<proteinExistence type="predicted"/>
<evidence type="ECO:0000313" key="2">
    <source>
        <dbReference type="Proteomes" id="UP001530293"/>
    </source>
</evidence>
<dbReference type="InterPro" id="IPR011990">
    <property type="entry name" value="TPR-like_helical_dom_sf"/>
</dbReference>
<evidence type="ECO:0008006" key="3">
    <source>
        <dbReference type="Google" id="ProtNLM"/>
    </source>
</evidence>
<gene>
    <name evidence="1" type="ORF">ACHAWU_002718</name>
</gene>
<accession>A0ABD3MQG1</accession>
<evidence type="ECO:0000313" key="1">
    <source>
        <dbReference type="EMBL" id="KAL3766003.1"/>
    </source>
</evidence>
<reference evidence="1 2" key="1">
    <citation type="submission" date="2024-10" db="EMBL/GenBank/DDBJ databases">
        <title>Updated reference genomes for cyclostephanoid diatoms.</title>
        <authorList>
            <person name="Roberts W.R."/>
            <person name="Alverson A.J."/>
        </authorList>
    </citation>
    <scope>NUCLEOTIDE SEQUENCE [LARGE SCALE GENOMIC DNA]</scope>
    <source>
        <strain evidence="1 2">AJA232-27</strain>
    </source>
</reference>
<dbReference type="SUPFAM" id="SSF48452">
    <property type="entry name" value="TPR-like"/>
    <property type="match status" value="1"/>
</dbReference>
<dbReference type="Gene3D" id="1.25.40.10">
    <property type="entry name" value="Tetratricopeptide repeat domain"/>
    <property type="match status" value="1"/>
</dbReference>
<comment type="caution">
    <text evidence="1">The sequence shown here is derived from an EMBL/GenBank/DDBJ whole genome shotgun (WGS) entry which is preliminary data.</text>
</comment>
<protein>
    <recommendedName>
        <fullName evidence="3">WW domain-containing protein</fullName>
    </recommendedName>
</protein>
<dbReference type="AlphaFoldDB" id="A0ABD3MQG1"/>